<dbReference type="Gene3D" id="3.30.465.10">
    <property type="match status" value="1"/>
</dbReference>
<dbReference type="Gene3D" id="3.30.43.10">
    <property type="entry name" value="Uridine Diphospho-n-acetylenolpyruvylglucosamine Reductase, domain 2"/>
    <property type="match status" value="1"/>
</dbReference>
<dbReference type="Proteomes" id="UP000822688">
    <property type="component" value="Chromosome 4"/>
</dbReference>
<dbReference type="InterPro" id="IPR016169">
    <property type="entry name" value="FAD-bd_PCMH_sub2"/>
</dbReference>
<accession>A0A8T0I4F1</accession>
<dbReference type="InterPro" id="IPR016167">
    <property type="entry name" value="FAD-bd_PCMH_sub1"/>
</dbReference>
<protein>
    <recommendedName>
        <fullName evidence="6">D-2-hydroxyglutarate dehydrogenase</fullName>
        <ecNumber evidence="6">1.1.99.39</ecNumber>
    </recommendedName>
</protein>
<keyword evidence="5" id="KW-0560">Oxidoreductase</keyword>
<keyword evidence="10" id="KW-1185">Reference proteome</keyword>
<dbReference type="EC" id="1.1.99.39" evidence="6"/>
<comment type="catalytic activity">
    <reaction evidence="7">
        <text>(R)-2-hydroxyglutarate + A = 2-oxoglutarate + AH2</text>
        <dbReference type="Rhea" id="RHEA:38295"/>
        <dbReference type="ChEBI" id="CHEBI:13193"/>
        <dbReference type="ChEBI" id="CHEBI:15801"/>
        <dbReference type="ChEBI" id="CHEBI:16810"/>
        <dbReference type="ChEBI" id="CHEBI:17499"/>
        <dbReference type="EC" id="1.1.99.39"/>
    </reaction>
</comment>
<dbReference type="InterPro" id="IPR051264">
    <property type="entry name" value="FAD-oxidored/transferase_4"/>
</dbReference>
<dbReference type="FunFam" id="3.30.70.2740:FF:000002">
    <property type="entry name" value="D-2-hydroxyglutarate dehydrogenase mitochondrial"/>
    <property type="match status" value="1"/>
</dbReference>
<comment type="caution">
    <text evidence="9">The sequence shown here is derived from an EMBL/GenBank/DDBJ whole genome shotgun (WGS) entry which is preliminary data.</text>
</comment>
<reference evidence="9" key="1">
    <citation type="submission" date="2020-06" db="EMBL/GenBank/DDBJ databases">
        <title>WGS assembly of Ceratodon purpureus strain R40.</title>
        <authorList>
            <person name="Carey S.B."/>
            <person name="Jenkins J."/>
            <person name="Shu S."/>
            <person name="Lovell J.T."/>
            <person name="Sreedasyam A."/>
            <person name="Maumus F."/>
            <person name="Tiley G.P."/>
            <person name="Fernandez-Pozo N."/>
            <person name="Barry K."/>
            <person name="Chen C."/>
            <person name="Wang M."/>
            <person name="Lipzen A."/>
            <person name="Daum C."/>
            <person name="Saski C.A."/>
            <person name="Payton A.C."/>
            <person name="Mcbreen J.C."/>
            <person name="Conrad R.E."/>
            <person name="Kollar L.M."/>
            <person name="Olsson S."/>
            <person name="Huttunen S."/>
            <person name="Landis J.B."/>
            <person name="Wickett N.J."/>
            <person name="Johnson M.G."/>
            <person name="Rensing S.A."/>
            <person name="Grimwood J."/>
            <person name="Schmutz J."/>
            <person name="Mcdaniel S.F."/>
        </authorList>
    </citation>
    <scope>NUCLEOTIDE SEQUENCE</scope>
    <source>
        <strain evidence="9">R40</strain>
    </source>
</reference>
<dbReference type="PROSITE" id="PS51387">
    <property type="entry name" value="FAD_PCMH"/>
    <property type="match status" value="1"/>
</dbReference>
<evidence type="ECO:0000256" key="7">
    <source>
        <dbReference type="ARBA" id="ARBA00051778"/>
    </source>
</evidence>
<dbReference type="PANTHER" id="PTHR43716">
    <property type="entry name" value="D-2-HYDROXYGLUTARATE DEHYDROGENASE, MITOCHONDRIAL"/>
    <property type="match status" value="1"/>
</dbReference>
<dbReference type="InterPro" id="IPR036318">
    <property type="entry name" value="FAD-bd_PCMH-like_sf"/>
</dbReference>
<comment type="similarity">
    <text evidence="2">Belongs to the FAD-binding oxidoreductase/transferase type 4 family.</text>
</comment>
<dbReference type="Gene3D" id="1.10.45.10">
    <property type="entry name" value="Vanillyl-alcohol Oxidase, Chain A, domain 4"/>
    <property type="match status" value="1"/>
</dbReference>
<evidence type="ECO:0000256" key="5">
    <source>
        <dbReference type="ARBA" id="ARBA00023002"/>
    </source>
</evidence>
<sequence length="584" mass="63770">MAPAKRAVDVLVRARLLTGGAWSQSRHYSGRKLVSQEEQLVSHRPLYNDQDRNMSSKSAPVESGLRCSLFESYMRHQVRRFAVSTKSSGNASAVKSSRFDKLKEPDVKFFKSAVGEKGVIMDKDELAVANIDWMHKYQGHSQILLRPQTTRQVSEILRYCNSRNLAVVPQGGNTGLVGGGVPVHDEVIMNLGALNKIISFDEVSGILVCESGCILENLDNYIGNKGFTMPLDLGAKGSCQIGGNVSTNAGGLRLLRYGSLHGNVLGLEVVLADGTVVDMLGTLIKDNTGYDMKQLFIGGEGTLGVVTKVSILVPAKLGSVNTAFLACEDYESCQNVLKEAKMQLGEILSAFEFIDRAALDMALTHLSGTRDPLPQSWKNFYLLIETTGSDEAHDKEKLHRFLESTMEKGFVADGVVAQGSTQADSFWQIREGISEAIGKAGAVYKYDFSLPPKYFYKIVEDLRGRLGSAAVVLGYGHLGDGNVHLNVSAPEYDNELLEKIEPYVFEWVAKHKGSVSAEHGIGFMKPHALHYSKSTEAIMLMEKFKSLLDPKGILNPYKVLPNASKSTPNPNAAAARTLEAAEVF</sequence>
<comment type="cofactor">
    <cofactor evidence="1">
        <name>FAD</name>
        <dbReference type="ChEBI" id="CHEBI:57692"/>
    </cofactor>
</comment>
<dbReference type="FunFam" id="3.30.70.2190:FF:000001">
    <property type="entry name" value="D-2-hydroxyglutarate dehydrogenase mitochondrial"/>
    <property type="match status" value="1"/>
</dbReference>
<dbReference type="InterPro" id="IPR006094">
    <property type="entry name" value="Oxid_FAD_bind_N"/>
</dbReference>
<dbReference type="Pfam" id="PF02913">
    <property type="entry name" value="FAD-oxidase_C"/>
    <property type="match status" value="1"/>
</dbReference>
<dbReference type="FunFam" id="1.10.45.10:FF:000001">
    <property type="entry name" value="D-lactate dehydrogenase mitochondrial"/>
    <property type="match status" value="1"/>
</dbReference>
<dbReference type="SUPFAM" id="SSF55103">
    <property type="entry name" value="FAD-linked oxidases, C-terminal domain"/>
    <property type="match status" value="1"/>
</dbReference>
<evidence type="ECO:0000259" key="8">
    <source>
        <dbReference type="PROSITE" id="PS51387"/>
    </source>
</evidence>
<proteinExistence type="inferred from homology"/>
<organism evidence="9 10">
    <name type="scientific">Ceratodon purpureus</name>
    <name type="common">Fire moss</name>
    <name type="synonym">Dicranum purpureum</name>
    <dbReference type="NCBI Taxonomy" id="3225"/>
    <lineage>
        <taxon>Eukaryota</taxon>
        <taxon>Viridiplantae</taxon>
        <taxon>Streptophyta</taxon>
        <taxon>Embryophyta</taxon>
        <taxon>Bryophyta</taxon>
        <taxon>Bryophytina</taxon>
        <taxon>Bryopsida</taxon>
        <taxon>Dicranidae</taxon>
        <taxon>Pseudoditrichales</taxon>
        <taxon>Ditrichaceae</taxon>
        <taxon>Ceratodon</taxon>
    </lineage>
</organism>
<keyword evidence="4" id="KW-0274">FAD</keyword>
<dbReference type="InterPro" id="IPR016171">
    <property type="entry name" value="Vanillyl_alc_oxidase_C-sub2"/>
</dbReference>
<dbReference type="InterPro" id="IPR004113">
    <property type="entry name" value="FAD-bd_oxidored_4_C"/>
</dbReference>
<dbReference type="GO" id="GO:0051990">
    <property type="term" value="F:(R)-2-hydroxyglutarate dehydrogenase activity"/>
    <property type="evidence" value="ECO:0007669"/>
    <property type="project" value="UniProtKB-EC"/>
</dbReference>
<dbReference type="InterPro" id="IPR016166">
    <property type="entry name" value="FAD-bd_PCMH"/>
</dbReference>
<evidence type="ECO:0000256" key="6">
    <source>
        <dbReference type="ARBA" id="ARBA00039003"/>
    </source>
</evidence>
<dbReference type="GO" id="GO:0005739">
    <property type="term" value="C:mitochondrion"/>
    <property type="evidence" value="ECO:0007669"/>
    <property type="project" value="TreeGrafter"/>
</dbReference>
<dbReference type="Gene3D" id="3.30.70.2740">
    <property type="match status" value="1"/>
</dbReference>
<keyword evidence="3" id="KW-0285">Flavoprotein</keyword>
<evidence type="ECO:0000313" key="10">
    <source>
        <dbReference type="Proteomes" id="UP000822688"/>
    </source>
</evidence>
<dbReference type="SUPFAM" id="SSF56176">
    <property type="entry name" value="FAD-binding/transporter-associated domain-like"/>
    <property type="match status" value="1"/>
</dbReference>
<dbReference type="AlphaFoldDB" id="A0A8T0I4F1"/>
<dbReference type="GO" id="GO:0071949">
    <property type="term" value="F:FAD binding"/>
    <property type="evidence" value="ECO:0007669"/>
    <property type="project" value="InterPro"/>
</dbReference>
<dbReference type="InterPro" id="IPR016164">
    <property type="entry name" value="FAD-linked_Oxase-like_C"/>
</dbReference>
<gene>
    <name evidence="9" type="ORF">KC19_4G018000</name>
</gene>
<evidence type="ECO:0000256" key="1">
    <source>
        <dbReference type="ARBA" id="ARBA00001974"/>
    </source>
</evidence>
<feature type="domain" description="FAD-binding PCMH-type" evidence="8">
    <location>
        <begin position="137"/>
        <end position="316"/>
    </location>
</feature>
<evidence type="ECO:0000256" key="4">
    <source>
        <dbReference type="ARBA" id="ARBA00022827"/>
    </source>
</evidence>
<dbReference type="Gene3D" id="3.30.70.2190">
    <property type="match status" value="1"/>
</dbReference>
<evidence type="ECO:0000313" key="9">
    <source>
        <dbReference type="EMBL" id="KAG0578372.1"/>
    </source>
</evidence>
<dbReference type="PANTHER" id="PTHR43716:SF1">
    <property type="entry name" value="D-2-HYDROXYGLUTARATE DEHYDROGENASE, MITOCHONDRIAL"/>
    <property type="match status" value="1"/>
</dbReference>
<evidence type="ECO:0000256" key="2">
    <source>
        <dbReference type="ARBA" id="ARBA00008000"/>
    </source>
</evidence>
<dbReference type="Pfam" id="PF01565">
    <property type="entry name" value="FAD_binding_4"/>
    <property type="match status" value="1"/>
</dbReference>
<name>A0A8T0I4F1_CERPU</name>
<dbReference type="EMBL" id="CM026424">
    <property type="protein sequence ID" value="KAG0578372.1"/>
    <property type="molecule type" value="Genomic_DNA"/>
</dbReference>
<evidence type="ECO:0000256" key="3">
    <source>
        <dbReference type="ARBA" id="ARBA00022630"/>
    </source>
</evidence>
<dbReference type="FunFam" id="3.30.465.10:FF:000001">
    <property type="entry name" value="D-2-hydroxyglutarate dehydrogenase, mitochondrial"/>
    <property type="match status" value="1"/>
</dbReference>
<dbReference type="FunFam" id="3.30.43.10:FF:000002">
    <property type="entry name" value="D-2-hydroxyglutarate dehydrogenase, mitochondrial"/>
    <property type="match status" value="1"/>
</dbReference>